<dbReference type="Proteomes" id="UP000054783">
    <property type="component" value="Unassembled WGS sequence"/>
</dbReference>
<organism evidence="2 3">
    <name type="scientific">Trichinella patagoniensis</name>
    <dbReference type="NCBI Taxonomy" id="990121"/>
    <lineage>
        <taxon>Eukaryota</taxon>
        <taxon>Metazoa</taxon>
        <taxon>Ecdysozoa</taxon>
        <taxon>Nematoda</taxon>
        <taxon>Enoplea</taxon>
        <taxon>Dorylaimia</taxon>
        <taxon>Trichinellida</taxon>
        <taxon>Trichinellidae</taxon>
        <taxon>Trichinella</taxon>
    </lineage>
</organism>
<evidence type="ECO:0000313" key="2">
    <source>
        <dbReference type="EMBL" id="KRY11846.1"/>
    </source>
</evidence>
<feature type="region of interest" description="Disordered" evidence="1">
    <location>
        <begin position="218"/>
        <end position="258"/>
    </location>
</feature>
<feature type="compositionally biased region" description="Polar residues" evidence="1">
    <location>
        <begin position="245"/>
        <end position="258"/>
    </location>
</feature>
<keyword evidence="3" id="KW-1185">Reference proteome</keyword>
<sequence>MTIFGQYFEIAAVLERYGHAGGGQSRTLAVLDFDQRAEQLARPLLRVGQQVRLQGRIGHVRQADAQVLALGDQGDVRQRVAVDEFVQKRRVLNVPLDCGQQWRLGGHSHRPRLTMKHKRISESQKKTQPANLSTITPLVGLFSMRPESGDGNFLFFPASSVDSHFDNARASRETDGRSALKRTDWSTGPGGCVCRPLSTGPVVGKTCSLIGCSFRLADGRPPDRPTNQPSERCRFTPDPRKSKSTESPSSHAVLNTSQ</sequence>
<dbReference type="AlphaFoldDB" id="A0A0V0ZGX4"/>
<accession>A0A0V0ZGX4</accession>
<evidence type="ECO:0000313" key="3">
    <source>
        <dbReference type="Proteomes" id="UP000054783"/>
    </source>
</evidence>
<comment type="caution">
    <text evidence="2">The sequence shown here is derived from an EMBL/GenBank/DDBJ whole genome shotgun (WGS) entry which is preliminary data.</text>
</comment>
<protein>
    <submittedName>
        <fullName evidence="2">Uncharacterized protein</fullName>
    </submittedName>
</protein>
<proteinExistence type="predicted"/>
<dbReference type="EMBL" id="JYDQ01000181">
    <property type="protein sequence ID" value="KRY11846.1"/>
    <property type="molecule type" value="Genomic_DNA"/>
</dbReference>
<evidence type="ECO:0000256" key="1">
    <source>
        <dbReference type="SAM" id="MobiDB-lite"/>
    </source>
</evidence>
<reference evidence="2 3" key="1">
    <citation type="submission" date="2015-01" db="EMBL/GenBank/DDBJ databases">
        <title>Evolution of Trichinella species and genotypes.</title>
        <authorList>
            <person name="Korhonen P.K."/>
            <person name="Edoardo P."/>
            <person name="Giuseppe L.R."/>
            <person name="Gasser R.B."/>
        </authorList>
    </citation>
    <scope>NUCLEOTIDE SEQUENCE [LARGE SCALE GENOMIC DNA]</scope>
    <source>
        <strain evidence="2">ISS2496</strain>
    </source>
</reference>
<name>A0A0V0ZGX4_9BILA</name>
<gene>
    <name evidence="2" type="ORF">T12_13012</name>
</gene>
<feature type="compositionally biased region" description="Basic and acidic residues" evidence="1">
    <location>
        <begin position="231"/>
        <end position="244"/>
    </location>
</feature>